<evidence type="ECO:0000313" key="2">
    <source>
        <dbReference type="EMBL" id="CAA0119744.1"/>
    </source>
</evidence>
<dbReference type="GO" id="GO:0005886">
    <property type="term" value="C:plasma membrane"/>
    <property type="evidence" value="ECO:0007669"/>
    <property type="project" value="TreeGrafter"/>
</dbReference>
<dbReference type="InterPro" id="IPR052712">
    <property type="entry name" value="Acid_resist_chaperone_HdeD"/>
</dbReference>
<dbReference type="PANTHER" id="PTHR34989">
    <property type="entry name" value="PROTEIN HDED"/>
    <property type="match status" value="1"/>
</dbReference>
<dbReference type="EMBL" id="CACSIO010000034">
    <property type="protein sequence ID" value="CAA0119744.1"/>
    <property type="molecule type" value="Genomic_DNA"/>
</dbReference>
<organism evidence="2 3">
    <name type="scientific">BD1-7 clade bacterium</name>
    <dbReference type="NCBI Taxonomy" id="2029982"/>
    <lineage>
        <taxon>Bacteria</taxon>
        <taxon>Pseudomonadati</taxon>
        <taxon>Pseudomonadota</taxon>
        <taxon>Gammaproteobacteria</taxon>
        <taxon>Cellvibrionales</taxon>
        <taxon>Spongiibacteraceae</taxon>
        <taxon>BD1-7 clade</taxon>
    </lineage>
</organism>
<keyword evidence="1" id="KW-0472">Membrane</keyword>
<dbReference type="PANTHER" id="PTHR34989:SF1">
    <property type="entry name" value="PROTEIN HDED"/>
    <property type="match status" value="1"/>
</dbReference>
<dbReference type="OrthoDB" id="9909968at2"/>
<name>A0A5S9QNX1_9GAMM</name>
<evidence type="ECO:0000256" key="1">
    <source>
        <dbReference type="SAM" id="Phobius"/>
    </source>
</evidence>
<sequence length="196" mass="21205">MPVDSKTPLLTLIGSPGIITASKKKPWLVAFVGIFLIGLGGSIFAALAWHPEWIAWYVGSLVVIASISELIYLISIGRKRNCWAKMAIAQASLYLMAGPIILSNPVELSQLQNLSLGWLLLLIGIVRFYAAMASKGAKSWLWTMLGGFLLIFLGVYIIAVSPIAGILIIALLGAVEALFNGVICLLFSYQAIDRTR</sequence>
<feature type="transmembrane region" description="Helical" evidence="1">
    <location>
        <begin position="27"/>
        <end position="48"/>
    </location>
</feature>
<feature type="transmembrane region" description="Helical" evidence="1">
    <location>
        <begin position="114"/>
        <end position="132"/>
    </location>
</feature>
<dbReference type="AlphaFoldDB" id="A0A5S9QNX1"/>
<reference evidence="2 3" key="1">
    <citation type="submission" date="2019-11" db="EMBL/GenBank/DDBJ databases">
        <authorList>
            <person name="Holert J."/>
        </authorList>
    </citation>
    <scope>NUCLEOTIDE SEQUENCE [LARGE SCALE GENOMIC DNA]</scope>
    <source>
        <strain evidence="2">SB11_3</strain>
    </source>
</reference>
<proteinExistence type="predicted"/>
<protein>
    <recommendedName>
        <fullName evidence="4">Acid-resistance membrane protein</fullName>
    </recommendedName>
</protein>
<keyword evidence="3" id="KW-1185">Reference proteome</keyword>
<keyword evidence="1" id="KW-0812">Transmembrane</keyword>
<feature type="transmembrane region" description="Helical" evidence="1">
    <location>
        <begin position="54"/>
        <end position="75"/>
    </location>
</feature>
<gene>
    <name evidence="2" type="ORF">OPDIPICF_02319</name>
</gene>
<accession>A0A5S9QNX1</accession>
<feature type="transmembrane region" description="Helical" evidence="1">
    <location>
        <begin position="165"/>
        <end position="189"/>
    </location>
</feature>
<feature type="transmembrane region" description="Helical" evidence="1">
    <location>
        <begin position="82"/>
        <end position="102"/>
    </location>
</feature>
<evidence type="ECO:0000313" key="3">
    <source>
        <dbReference type="Proteomes" id="UP000441399"/>
    </source>
</evidence>
<keyword evidence="1" id="KW-1133">Transmembrane helix</keyword>
<feature type="transmembrane region" description="Helical" evidence="1">
    <location>
        <begin position="139"/>
        <end position="159"/>
    </location>
</feature>
<dbReference type="Proteomes" id="UP000441399">
    <property type="component" value="Unassembled WGS sequence"/>
</dbReference>
<evidence type="ECO:0008006" key="4">
    <source>
        <dbReference type="Google" id="ProtNLM"/>
    </source>
</evidence>